<keyword evidence="7 9" id="KW-0472">Membrane</keyword>
<keyword evidence="6 9" id="KW-0333">Golgi apparatus</keyword>
<evidence type="ECO:0000256" key="7">
    <source>
        <dbReference type="ARBA" id="ARBA00023136"/>
    </source>
</evidence>
<keyword evidence="8 9" id="KW-0325">Glycoprotein</keyword>
<evidence type="ECO:0000256" key="4">
    <source>
        <dbReference type="ARBA" id="ARBA00022692"/>
    </source>
</evidence>
<evidence type="ECO:0000256" key="5">
    <source>
        <dbReference type="ARBA" id="ARBA00022989"/>
    </source>
</evidence>
<name>A0A1I8PV94_STOCA</name>
<sequence length="420" mass="48323">MIIRLCYGRRVQTSLKLIACVLTAIFYFGFLFRESMNAFEQNKDKAEAAAVAAGLIQSPSKGEIKNVPSLYKRLQKDSAVEKTNQQQLSSASSTGNSGSSASSLWPHSSTLNPVYEYSEEIHSATENDLKQRRQHLQQTCEKYNLYSFYPPMPKEFFISPGHNLVWCNVFKAASSTWMYYFNILGGYDARYLQKIETPPIELARQRFPRPYLQDLLDSLPSSLSFLFARDPFERIVSGYRNKLEGGKNTYYKWLANRIIKRFRQYPGTAGKPKGPTFNEFVLYLIEQHGDQKVFNEHWAPIYNFCTPCSINFTIIGKVETFNRDSEYIIRQAGLESLLLGKLPKNALRRIGNLSKGGKTLTSLEKYFSEIKRSTLDQLIDIYKLDFELFDYDYTKYYGYVIPDDMETEMADTAVFTPGTH</sequence>
<feature type="transmembrane region" description="Helical" evidence="9">
    <location>
        <begin position="14"/>
        <end position="32"/>
    </location>
</feature>
<dbReference type="GO" id="GO:0000139">
    <property type="term" value="C:Golgi membrane"/>
    <property type="evidence" value="ECO:0007669"/>
    <property type="project" value="UniProtKB-SubCell"/>
</dbReference>
<dbReference type="GO" id="GO:0016051">
    <property type="term" value="P:carbohydrate biosynthetic process"/>
    <property type="evidence" value="ECO:0007669"/>
    <property type="project" value="InterPro"/>
</dbReference>
<evidence type="ECO:0000256" key="10">
    <source>
        <dbReference type="SAM" id="MobiDB-lite"/>
    </source>
</evidence>
<evidence type="ECO:0000256" key="3">
    <source>
        <dbReference type="ARBA" id="ARBA00022679"/>
    </source>
</evidence>
<dbReference type="PANTHER" id="PTHR12137:SF30">
    <property type="entry name" value="CARBOHYDRATE SULFOTRANSFERASE"/>
    <property type="match status" value="1"/>
</dbReference>
<dbReference type="VEuPathDB" id="VectorBase:SCAU011431"/>
<keyword evidence="4 9" id="KW-0812">Transmembrane</keyword>
<comment type="similarity">
    <text evidence="2 9">Belongs to the sulfotransferase 2 family.</text>
</comment>
<dbReference type="InterPro" id="IPR005331">
    <property type="entry name" value="Sulfotransferase"/>
</dbReference>
<dbReference type="EC" id="2.8.2.-" evidence="9"/>
<keyword evidence="9" id="KW-0735">Signal-anchor</keyword>
<dbReference type="Pfam" id="PF03567">
    <property type="entry name" value="Sulfotransfer_2"/>
    <property type="match status" value="1"/>
</dbReference>
<dbReference type="OrthoDB" id="2019940at2759"/>
<feature type="compositionally biased region" description="Low complexity" evidence="10">
    <location>
        <begin position="89"/>
        <end position="103"/>
    </location>
</feature>
<dbReference type="PANTHER" id="PTHR12137">
    <property type="entry name" value="CARBOHYDRATE SULFOTRANSFERASE"/>
    <property type="match status" value="1"/>
</dbReference>
<dbReference type="InterPro" id="IPR018011">
    <property type="entry name" value="Carb_sulfotrans_8-10"/>
</dbReference>
<dbReference type="EnsemblMetazoa" id="SCAU011431-RA">
    <property type="protein sequence ID" value="SCAU011431-PA"/>
    <property type="gene ID" value="SCAU011431"/>
</dbReference>
<comment type="subcellular location">
    <subcellularLocation>
        <location evidence="1 9">Golgi apparatus membrane</location>
        <topology evidence="1 9">Single-pass type II membrane protein</topology>
    </subcellularLocation>
</comment>
<keyword evidence="5 9" id="KW-1133">Transmembrane helix</keyword>
<evidence type="ECO:0000256" key="1">
    <source>
        <dbReference type="ARBA" id="ARBA00004323"/>
    </source>
</evidence>
<protein>
    <recommendedName>
        <fullName evidence="9">Carbohydrate sulfotransferase</fullName>
        <ecNumber evidence="9">2.8.2.-</ecNumber>
    </recommendedName>
</protein>
<dbReference type="AlphaFoldDB" id="A0A1I8PV94"/>
<dbReference type="Proteomes" id="UP000095300">
    <property type="component" value="Unassembled WGS sequence"/>
</dbReference>
<organism evidence="11 12">
    <name type="scientific">Stomoxys calcitrans</name>
    <name type="common">Stable fly</name>
    <name type="synonym">Conops calcitrans</name>
    <dbReference type="NCBI Taxonomy" id="35570"/>
    <lineage>
        <taxon>Eukaryota</taxon>
        <taxon>Metazoa</taxon>
        <taxon>Ecdysozoa</taxon>
        <taxon>Arthropoda</taxon>
        <taxon>Hexapoda</taxon>
        <taxon>Insecta</taxon>
        <taxon>Pterygota</taxon>
        <taxon>Neoptera</taxon>
        <taxon>Endopterygota</taxon>
        <taxon>Diptera</taxon>
        <taxon>Brachycera</taxon>
        <taxon>Muscomorpha</taxon>
        <taxon>Muscoidea</taxon>
        <taxon>Muscidae</taxon>
        <taxon>Stomoxys</taxon>
    </lineage>
</organism>
<feature type="region of interest" description="Disordered" evidence="10">
    <location>
        <begin position="82"/>
        <end position="105"/>
    </location>
</feature>
<evidence type="ECO:0000256" key="8">
    <source>
        <dbReference type="ARBA" id="ARBA00023180"/>
    </source>
</evidence>
<keyword evidence="3 9" id="KW-0808">Transferase</keyword>
<reference evidence="11" key="1">
    <citation type="submission" date="2020-05" db="UniProtKB">
        <authorList>
            <consortium name="EnsemblMetazoa"/>
        </authorList>
    </citation>
    <scope>IDENTIFICATION</scope>
    <source>
        <strain evidence="11">USDA</strain>
    </source>
</reference>
<keyword evidence="9" id="KW-0119">Carbohydrate metabolism</keyword>
<proteinExistence type="inferred from homology"/>
<gene>
    <name evidence="11" type="primary">106080813</name>
</gene>
<keyword evidence="12" id="KW-1185">Reference proteome</keyword>
<evidence type="ECO:0000256" key="9">
    <source>
        <dbReference type="RuleBase" id="RU364020"/>
    </source>
</evidence>
<dbReference type="KEGG" id="scac:106080813"/>
<dbReference type="STRING" id="35570.A0A1I8PV94"/>
<evidence type="ECO:0000256" key="6">
    <source>
        <dbReference type="ARBA" id="ARBA00023034"/>
    </source>
</evidence>
<dbReference type="GO" id="GO:0008146">
    <property type="term" value="F:sulfotransferase activity"/>
    <property type="evidence" value="ECO:0007669"/>
    <property type="project" value="InterPro"/>
</dbReference>
<evidence type="ECO:0000313" key="11">
    <source>
        <dbReference type="EnsemblMetazoa" id="SCAU011431-PA"/>
    </source>
</evidence>
<evidence type="ECO:0000313" key="12">
    <source>
        <dbReference type="Proteomes" id="UP000095300"/>
    </source>
</evidence>
<evidence type="ECO:0000256" key="2">
    <source>
        <dbReference type="ARBA" id="ARBA00006339"/>
    </source>
</evidence>
<accession>A0A1I8PV94</accession>